<dbReference type="GO" id="GO:0008973">
    <property type="term" value="F:phosphopentomutase activity"/>
    <property type="evidence" value="ECO:0007669"/>
    <property type="project" value="TreeGrafter"/>
</dbReference>
<dbReference type="InterPro" id="IPR005844">
    <property type="entry name" value="A-D-PHexomutase_a/b/a-I"/>
</dbReference>
<evidence type="ECO:0000256" key="3">
    <source>
        <dbReference type="ARBA" id="ARBA00005164"/>
    </source>
</evidence>
<comment type="catalytic activity">
    <reaction evidence="1">
        <text>alpha-D-glucose 1-phosphate = alpha-D-glucose 6-phosphate</text>
        <dbReference type="Rhea" id="RHEA:23536"/>
        <dbReference type="ChEBI" id="CHEBI:58225"/>
        <dbReference type="ChEBI" id="CHEBI:58601"/>
        <dbReference type="EC" id="5.4.2.2"/>
    </reaction>
</comment>
<feature type="domain" description="Alpha-D-phosphohexomutase alpha/beta/alpha" evidence="17">
    <location>
        <begin position="210"/>
        <end position="316"/>
    </location>
</feature>
<evidence type="ECO:0000256" key="7">
    <source>
        <dbReference type="ARBA" id="ARBA00022553"/>
    </source>
</evidence>
<dbReference type="InterPro" id="IPR016055">
    <property type="entry name" value="A-D-PHexomutase_a/b/a-I/II/III"/>
</dbReference>
<evidence type="ECO:0000256" key="8">
    <source>
        <dbReference type="ARBA" id="ARBA00022723"/>
    </source>
</evidence>
<evidence type="ECO:0000313" key="20">
    <source>
        <dbReference type="Proteomes" id="UP000198656"/>
    </source>
</evidence>
<dbReference type="InterPro" id="IPR005846">
    <property type="entry name" value="A-D-PHexomutase_a/b/a-III"/>
</dbReference>
<dbReference type="InterPro" id="IPR005841">
    <property type="entry name" value="Alpha-D-phosphohexomutase_SF"/>
</dbReference>
<dbReference type="InterPro" id="IPR036900">
    <property type="entry name" value="A-D-PHexomutase_C_sf"/>
</dbReference>
<dbReference type="Gene3D" id="3.40.120.10">
    <property type="entry name" value="Alpha-D-Glucose-1,6-Bisphosphate, subunit A, domain 3"/>
    <property type="match status" value="3"/>
</dbReference>
<feature type="domain" description="Alpha-D-phosphohexomutase alpha/beta/alpha" evidence="18">
    <location>
        <begin position="326"/>
        <end position="433"/>
    </location>
</feature>
<evidence type="ECO:0000256" key="5">
    <source>
        <dbReference type="ARBA" id="ARBA00010231"/>
    </source>
</evidence>
<evidence type="ECO:0000256" key="13">
    <source>
        <dbReference type="ARBA" id="ARBA00041467"/>
    </source>
</evidence>
<keyword evidence="8 14" id="KW-0479">Metal-binding</keyword>
<evidence type="ECO:0000256" key="9">
    <source>
        <dbReference type="ARBA" id="ARBA00022842"/>
    </source>
</evidence>
<dbReference type="SUPFAM" id="SSF53738">
    <property type="entry name" value="Phosphoglucomutase, first 3 domains"/>
    <property type="match status" value="3"/>
</dbReference>
<evidence type="ECO:0000256" key="4">
    <source>
        <dbReference type="ARBA" id="ARBA00005189"/>
    </source>
</evidence>
<dbReference type="AlphaFoldDB" id="A0A1G8A667"/>
<evidence type="ECO:0000256" key="12">
    <source>
        <dbReference type="ARBA" id="ARBA00041398"/>
    </source>
</evidence>
<dbReference type="RefSeq" id="WP_092333079.1">
    <property type="nucleotide sequence ID" value="NZ_FNCP01000010.1"/>
</dbReference>
<dbReference type="PRINTS" id="PR00509">
    <property type="entry name" value="PGMPMM"/>
</dbReference>
<comment type="pathway">
    <text evidence="4">Lipid metabolism.</text>
</comment>
<comment type="pathway">
    <text evidence="3">Glycolipid metabolism; diglucosyl-diacylglycerol biosynthesis.</text>
</comment>
<evidence type="ECO:0000259" key="17">
    <source>
        <dbReference type="Pfam" id="PF02879"/>
    </source>
</evidence>
<comment type="cofactor">
    <cofactor evidence="2">
        <name>Mg(2+)</name>
        <dbReference type="ChEBI" id="CHEBI:18420"/>
    </cofactor>
</comment>
<dbReference type="EMBL" id="FNCP01000010">
    <property type="protein sequence ID" value="SDH16373.1"/>
    <property type="molecule type" value="Genomic_DNA"/>
</dbReference>
<evidence type="ECO:0000259" key="18">
    <source>
        <dbReference type="Pfam" id="PF02880"/>
    </source>
</evidence>
<evidence type="ECO:0000313" key="19">
    <source>
        <dbReference type="EMBL" id="SDH16373.1"/>
    </source>
</evidence>
<dbReference type="GO" id="GO:0000287">
    <property type="term" value="F:magnesium ion binding"/>
    <property type="evidence" value="ECO:0007669"/>
    <property type="project" value="InterPro"/>
</dbReference>
<proteinExistence type="inferred from homology"/>
<dbReference type="CDD" id="cd05799">
    <property type="entry name" value="PGM2"/>
    <property type="match status" value="1"/>
</dbReference>
<dbReference type="STRING" id="1121419.SAMN05443529_110116"/>
<dbReference type="Pfam" id="PF02878">
    <property type="entry name" value="PGM_PMM_I"/>
    <property type="match status" value="1"/>
</dbReference>
<dbReference type="InterPro" id="IPR016066">
    <property type="entry name" value="A-D-PHexomutase_CS"/>
</dbReference>
<evidence type="ECO:0000256" key="10">
    <source>
        <dbReference type="ARBA" id="ARBA00023235"/>
    </source>
</evidence>
<feature type="domain" description="Alpha-D-phosphohexomutase alpha/beta/alpha" evidence="16">
    <location>
        <begin position="42"/>
        <end position="180"/>
    </location>
</feature>
<evidence type="ECO:0000256" key="1">
    <source>
        <dbReference type="ARBA" id="ARBA00000443"/>
    </source>
</evidence>
<dbReference type="PANTHER" id="PTHR45745:SF1">
    <property type="entry name" value="PHOSPHOGLUCOMUTASE 2B-RELATED"/>
    <property type="match status" value="1"/>
</dbReference>
<keyword evidence="10" id="KW-0413">Isomerase</keyword>
<dbReference type="GO" id="GO:0004614">
    <property type="term" value="F:phosphoglucomutase activity"/>
    <property type="evidence" value="ECO:0007669"/>
    <property type="project" value="UniProtKB-EC"/>
</dbReference>
<dbReference type="SUPFAM" id="SSF55957">
    <property type="entry name" value="Phosphoglucomutase, C-terminal domain"/>
    <property type="match status" value="1"/>
</dbReference>
<sequence length="582" mass="65515">MSIQDRYRLWSENSYFDEETRLELKNITDPQEIEERFYTDLEFGTGGLRGIIGAGTNRMNKYVVRKVTQGLAECVCDQGEEGMKRGVVIAYDSRRFSPEFALEAALVLARNGIKVYLFEALRPTPELSFAVRYLQALAGIVVTASHNPKSYNGYKVYWEDGGQVPPAKADQILARINARESWLGIETLTVEDAKQRGLLQIIGQDIDNPYLARVHELALYPELDKQKGKDLQIVYSPLHGAGNMLVRKALAELGFSSVTVVAEQEHPDPNFTTVPYPNPEIPATFELARKYGNTLEADLLLATDPDADRLGVALRTPEGDYVQLTGNQIGIILTYYILSQKKALGILPDNAAIIKTVASTDLADQVAQYFNVRAENVLTGFKFIAEKEKEMEEGGWGSFQFGFEESYGYLAGDFVRDKDAIIASVILAEAALYYQQVEKRNFFAVLNSIYQQFGYYLEDQESLTFEGKRGKEEMALIMDSFRNLDIHEMCGILIGRVDDYEQRTGKDLRTGENYSLKLPRSNVLRYSFAEGGFVMVRPSGTEPKIKFYFSVRGATLEEAEDLLHGVKEEVMCRITKIRAGKF</sequence>
<protein>
    <recommendedName>
        <fullName evidence="11">Phosphoglucomutase</fullName>
        <ecNumber evidence="6">5.4.2.2</ecNumber>
    </recommendedName>
    <alternativeName>
        <fullName evidence="13">Alpha-phosphoglucomutase</fullName>
    </alternativeName>
    <alternativeName>
        <fullName evidence="12">Glucose phosphomutase</fullName>
    </alternativeName>
</protein>
<keyword evidence="20" id="KW-1185">Reference proteome</keyword>
<comment type="similarity">
    <text evidence="5 14">Belongs to the phosphohexose mutase family.</text>
</comment>
<dbReference type="Pfam" id="PF00408">
    <property type="entry name" value="PGM_PMM_IV"/>
    <property type="match status" value="1"/>
</dbReference>
<evidence type="ECO:0000256" key="6">
    <source>
        <dbReference type="ARBA" id="ARBA00012728"/>
    </source>
</evidence>
<dbReference type="Proteomes" id="UP000198656">
    <property type="component" value="Unassembled WGS sequence"/>
</dbReference>
<dbReference type="GO" id="GO:0006166">
    <property type="term" value="P:purine ribonucleoside salvage"/>
    <property type="evidence" value="ECO:0007669"/>
    <property type="project" value="TreeGrafter"/>
</dbReference>
<evidence type="ECO:0000259" key="16">
    <source>
        <dbReference type="Pfam" id="PF02878"/>
    </source>
</evidence>
<accession>A0A1G8A667</accession>
<evidence type="ECO:0000259" key="15">
    <source>
        <dbReference type="Pfam" id="PF00408"/>
    </source>
</evidence>
<evidence type="ECO:0000256" key="14">
    <source>
        <dbReference type="RuleBase" id="RU004326"/>
    </source>
</evidence>
<dbReference type="Gene3D" id="3.30.310.50">
    <property type="entry name" value="Alpha-D-phosphohexomutase, C-terminal domain"/>
    <property type="match status" value="1"/>
</dbReference>
<dbReference type="InterPro" id="IPR005845">
    <property type="entry name" value="A-D-PHexomutase_a/b/a-II"/>
</dbReference>
<dbReference type="Pfam" id="PF02879">
    <property type="entry name" value="PGM_PMM_II"/>
    <property type="match status" value="1"/>
</dbReference>
<dbReference type="GO" id="GO:0005975">
    <property type="term" value="P:carbohydrate metabolic process"/>
    <property type="evidence" value="ECO:0007669"/>
    <property type="project" value="InterPro"/>
</dbReference>
<dbReference type="EC" id="5.4.2.2" evidence="6"/>
<keyword evidence="9 14" id="KW-0460">Magnesium</keyword>
<keyword evidence="7" id="KW-0597">Phosphoprotein</keyword>
<dbReference type="PROSITE" id="PS00710">
    <property type="entry name" value="PGM_PMM"/>
    <property type="match status" value="1"/>
</dbReference>
<dbReference type="OrthoDB" id="9806956at2"/>
<dbReference type="Pfam" id="PF02880">
    <property type="entry name" value="PGM_PMM_III"/>
    <property type="match status" value="1"/>
</dbReference>
<reference evidence="20" key="1">
    <citation type="submission" date="2016-10" db="EMBL/GenBank/DDBJ databases">
        <authorList>
            <person name="Varghese N."/>
            <person name="Submissions S."/>
        </authorList>
    </citation>
    <scope>NUCLEOTIDE SEQUENCE [LARGE SCALE GENOMIC DNA]</scope>
    <source>
        <strain evidence="20">DSM 8344</strain>
    </source>
</reference>
<evidence type="ECO:0000256" key="11">
    <source>
        <dbReference type="ARBA" id="ARBA00039995"/>
    </source>
</evidence>
<gene>
    <name evidence="19" type="ORF">SAMN05443529_110116</name>
</gene>
<dbReference type="PANTHER" id="PTHR45745">
    <property type="entry name" value="PHOSPHOMANNOMUTASE 45A"/>
    <property type="match status" value="1"/>
</dbReference>
<evidence type="ECO:0000256" key="2">
    <source>
        <dbReference type="ARBA" id="ARBA00001946"/>
    </source>
</evidence>
<feature type="domain" description="Alpha-D-phosphohexomutase C-terminal" evidence="15">
    <location>
        <begin position="520"/>
        <end position="560"/>
    </location>
</feature>
<name>A0A1G8A667_9FIRM</name>
<organism evidence="19 20">
    <name type="scientific">Desulfosporosinus hippei DSM 8344</name>
    <dbReference type="NCBI Taxonomy" id="1121419"/>
    <lineage>
        <taxon>Bacteria</taxon>
        <taxon>Bacillati</taxon>
        <taxon>Bacillota</taxon>
        <taxon>Clostridia</taxon>
        <taxon>Eubacteriales</taxon>
        <taxon>Desulfitobacteriaceae</taxon>
        <taxon>Desulfosporosinus</taxon>
    </lineage>
</organism>
<dbReference type="InterPro" id="IPR005843">
    <property type="entry name" value="A-D-PHexomutase_C"/>
</dbReference>